<feature type="binding site" evidence="5">
    <location>
        <position position="113"/>
    </location>
    <ligand>
        <name>Fe cation</name>
        <dbReference type="ChEBI" id="CHEBI:24875"/>
        <note>catalytic</note>
    </ligand>
</feature>
<dbReference type="AlphaFoldDB" id="A0A979FFL4"/>
<dbReference type="GO" id="GO:0010436">
    <property type="term" value="F:carotenoid dioxygenase activity"/>
    <property type="evidence" value="ECO:0007669"/>
    <property type="project" value="TreeGrafter"/>
</dbReference>
<organism evidence="6 7">
    <name type="scientific">Hyalella azteca</name>
    <name type="common">Amphipod</name>
    <dbReference type="NCBI Taxonomy" id="294128"/>
    <lineage>
        <taxon>Eukaryota</taxon>
        <taxon>Metazoa</taxon>
        <taxon>Ecdysozoa</taxon>
        <taxon>Arthropoda</taxon>
        <taxon>Crustacea</taxon>
        <taxon>Multicrustacea</taxon>
        <taxon>Malacostraca</taxon>
        <taxon>Eumalacostraca</taxon>
        <taxon>Peracarida</taxon>
        <taxon>Amphipoda</taxon>
        <taxon>Senticaudata</taxon>
        <taxon>Talitrida</taxon>
        <taxon>Talitroidea</taxon>
        <taxon>Hyalellidae</taxon>
        <taxon>Hyalella</taxon>
    </lineage>
</organism>
<evidence type="ECO:0000256" key="4">
    <source>
        <dbReference type="ARBA" id="ARBA00023004"/>
    </source>
</evidence>
<dbReference type="OrthoDB" id="1069523at2759"/>
<dbReference type="KEGG" id="hazt:125177629"/>
<dbReference type="PANTHER" id="PTHR10543">
    <property type="entry name" value="BETA-CAROTENE DIOXYGENASE"/>
    <property type="match status" value="1"/>
</dbReference>
<protein>
    <submittedName>
        <fullName evidence="7">Carotenoid isomerooxygenase-like</fullName>
    </submittedName>
</protein>
<proteinExistence type="inferred from homology"/>
<evidence type="ECO:0000256" key="3">
    <source>
        <dbReference type="ARBA" id="ARBA00023002"/>
    </source>
</evidence>
<evidence type="ECO:0000313" key="7">
    <source>
        <dbReference type="RefSeq" id="XP_047735703.1"/>
    </source>
</evidence>
<keyword evidence="2 5" id="KW-0479">Metal-binding</keyword>
<accession>A0A979FFL4</accession>
<sequence>MFRFADGQVQYQNRFLESQSYQRDTRAQAIVGRHFATQGRPDPCRTIMRNLRSKLVLSEQFTDNCQISVYPYGDGLYALTETPYAYRVDPTNLHTGEKVDLTQHLSVVSHTAHPHVTRTCTYNIGQGVTLTGPRYNICQFPRTGPQGQASDPFKAAKIVASVACRWRTSPCYMH</sequence>
<evidence type="ECO:0000256" key="1">
    <source>
        <dbReference type="ARBA" id="ARBA00006787"/>
    </source>
</evidence>
<comment type="similarity">
    <text evidence="1">Belongs to the carotenoid oxygenase family.</text>
</comment>
<dbReference type="GO" id="GO:0046872">
    <property type="term" value="F:metal ion binding"/>
    <property type="evidence" value="ECO:0007669"/>
    <property type="project" value="UniProtKB-KW"/>
</dbReference>
<keyword evidence="6" id="KW-1185">Reference proteome</keyword>
<dbReference type="InterPro" id="IPR004294">
    <property type="entry name" value="Carotenoid_Oase"/>
</dbReference>
<dbReference type="Proteomes" id="UP000694843">
    <property type="component" value="Unplaced"/>
</dbReference>
<dbReference type="Pfam" id="PF03055">
    <property type="entry name" value="RPE65"/>
    <property type="match status" value="1"/>
</dbReference>
<comment type="cofactor">
    <cofactor evidence="5">
        <name>Fe(2+)</name>
        <dbReference type="ChEBI" id="CHEBI:29033"/>
    </cofactor>
    <text evidence="5">Binds 1 Fe(2+) ion per subunit.</text>
</comment>
<dbReference type="GO" id="GO:0042574">
    <property type="term" value="P:retinal metabolic process"/>
    <property type="evidence" value="ECO:0007669"/>
    <property type="project" value="TreeGrafter"/>
</dbReference>
<name>A0A979FFL4_HYAAZ</name>
<keyword evidence="3" id="KW-0560">Oxidoreductase</keyword>
<reference evidence="7" key="1">
    <citation type="submission" date="2025-08" db="UniProtKB">
        <authorList>
            <consortium name="RefSeq"/>
        </authorList>
    </citation>
    <scope>IDENTIFICATION</scope>
    <source>
        <tissue evidence="7">Whole organism</tissue>
    </source>
</reference>
<dbReference type="GO" id="GO:0016121">
    <property type="term" value="P:carotene catabolic process"/>
    <property type="evidence" value="ECO:0007669"/>
    <property type="project" value="TreeGrafter"/>
</dbReference>
<evidence type="ECO:0000256" key="2">
    <source>
        <dbReference type="ARBA" id="ARBA00022723"/>
    </source>
</evidence>
<evidence type="ECO:0000313" key="6">
    <source>
        <dbReference type="Proteomes" id="UP000694843"/>
    </source>
</evidence>
<evidence type="ECO:0000256" key="5">
    <source>
        <dbReference type="PIRSR" id="PIRSR604294-1"/>
    </source>
</evidence>
<dbReference type="PANTHER" id="PTHR10543:SF24">
    <property type="entry name" value="CAROTENOID ISOMEROOXYGENASE"/>
    <property type="match status" value="1"/>
</dbReference>
<feature type="binding site" evidence="5">
    <location>
        <position position="174"/>
    </location>
    <ligand>
        <name>Fe cation</name>
        <dbReference type="ChEBI" id="CHEBI:24875"/>
        <note>catalytic</note>
    </ligand>
</feature>
<gene>
    <name evidence="7" type="primary">LOC125177629</name>
</gene>
<dbReference type="RefSeq" id="XP_047735703.1">
    <property type="nucleotide sequence ID" value="XM_047879747.1"/>
</dbReference>
<dbReference type="GeneID" id="125177629"/>
<dbReference type="GO" id="GO:0003834">
    <property type="term" value="F:beta-carotene 15,15'-dioxygenase activity"/>
    <property type="evidence" value="ECO:0007669"/>
    <property type="project" value="TreeGrafter"/>
</dbReference>
<keyword evidence="4 5" id="KW-0408">Iron</keyword>